<accession>A0ABP1PQU1</accession>
<gene>
    <name evidence="1" type="ORF">ODALV1_LOCUS2683</name>
</gene>
<organism evidence="1 2">
    <name type="scientific">Orchesella dallaii</name>
    <dbReference type="NCBI Taxonomy" id="48710"/>
    <lineage>
        <taxon>Eukaryota</taxon>
        <taxon>Metazoa</taxon>
        <taxon>Ecdysozoa</taxon>
        <taxon>Arthropoda</taxon>
        <taxon>Hexapoda</taxon>
        <taxon>Collembola</taxon>
        <taxon>Entomobryomorpha</taxon>
        <taxon>Entomobryoidea</taxon>
        <taxon>Orchesellidae</taxon>
        <taxon>Orchesellinae</taxon>
        <taxon>Orchesella</taxon>
    </lineage>
</organism>
<dbReference type="Proteomes" id="UP001642540">
    <property type="component" value="Unassembled WGS sequence"/>
</dbReference>
<proteinExistence type="predicted"/>
<name>A0ABP1PQU1_9HEXA</name>
<protein>
    <submittedName>
        <fullName evidence="1">Uncharacterized protein</fullName>
    </submittedName>
</protein>
<evidence type="ECO:0000313" key="2">
    <source>
        <dbReference type="Proteomes" id="UP001642540"/>
    </source>
</evidence>
<reference evidence="1 2" key="1">
    <citation type="submission" date="2024-08" db="EMBL/GenBank/DDBJ databases">
        <authorList>
            <person name="Cucini C."/>
            <person name="Frati F."/>
        </authorList>
    </citation>
    <scope>NUCLEOTIDE SEQUENCE [LARGE SCALE GENOMIC DNA]</scope>
</reference>
<comment type="caution">
    <text evidence="1">The sequence shown here is derived from an EMBL/GenBank/DDBJ whole genome shotgun (WGS) entry which is preliminary data.</text>
</comment>
<dbReference type="EMBL" id="CAXLJM020000007">
    <property type="protein sequence ID" value="CAL8073714.1"/>
    <property type="molecule type" value="Genomic_DNA"/>
</dbReference>
<keyword evidence="2" id="KW-1185">Reference proteome</keyword>
<sequence length="68" mass="8061">MGKVSLLALRHTRRDYESRKMRGPLATQTTLHFFLIIKTLEQQRDQNFKCGLQKIKFFFQSEWDGLSA</sequence>
<evidence type="ECO:0000313" key="1">
    <source>
        <dbReference type="EMBL" id="CAL8073714.1"/>
    </source>
</evidence>